<organism evidence="2 3">
    <name type="scientific">Echinostoma caproni</name>
    <dbReference type="NCBI Taxonomy" id="27848"/>
    <lineage>
        <taxon>Eukaryota</taxon>
        <taxon>Metazoa</taxon>
        <taxon>Spiralia</taxon>
        <taxon>Lophotrochozoa</taxon>
        <taxon>Platyhelminthes</taxon>
        <taxon>Trematoda</taxon>
        <taxon>Digenea</taxon>
        <taxon>Plagiorchiida</taxon>
        <taxon>Echinostomata</taxon>
        <taxon>Echinostomatoidea</taxon>
        <taxon>Echinostomatidae</taxon>
        <taxon>Echinostoma</taxon>
    </lineage>
</organism>
<accession>A0A3P8KT51</accession>
<evidence type="ECO:0000313" key="3">
    <source>
        <dbReference type="Proteomes" id="UP000272942"/>
    </source>
</evidence>
<gene>
    <name evidence="2" type="ORF">ECPE_LOCUS8610</name>
</gene>
<reference evidence="2 3" key="1">
    <citation type="submission" date="2018-11" db="EMBL/GenBank/DDBJ databases">
        <authorList>
            <consortium name="Pathogen Informatics"/>
        </authorList>
    </citation>
    <scope>NUCLEOTIDE SEQUENCE [LARGE SCALE GENOMIC DNA]</scope>
    <source>
        <strain evidence="2 3">Egypt</strain>
    </source>
</reference>
<dbReference type="EMBL" id="UZAN01046215">
    <property type="protein sequence ID" value="VDP83869.1"/>
    <property type="molecule type" value="Genomic_DNA"/>
</dbReference>
<keyword evidence="3" id="KW-1185">Reference proteome</keyword>
<evidence type="ECO:0000313" key="2">
    <source>
        <dbReference type="EMBL" id="VDP83869.1"/>
    </source>
</evidence>
<feature type="region of interest" description="Disordered" evidence="1">
    <location>
        <begin position="156"/>
        <end position="177"/>
    </location>
</feature>
<protein>
    <submittedName>
        <fullName evidence="2">Uncharacterized protein</fullName>
    </submittedName>
</protein>
<sequence>MPAGQNGPFRGVDIEVATEQEYNNGFDCIPVGWREVIPEETGLKDASSTSSVVRRSVDSGIWDRSGNTESPGVRPSDEVDIGLHMPTEYGPNGLPETVLNSITEDPGKLDQLRPISELFVENHTVPGYRSVSHLLPLEPSDMPILASLLSRSTDKSSPVYYGPRNREVPSDADNQTEWEKPLRREKRDWDVPFYTVGEGTVFNSDRFFEVHRLIAHAKKVTSKNCDLMTADQLEFPGEVSYGAEKQFEMVGRTALRLSHFLSAYYQNNVVGEVYGSLLMFTDHDGVTWDLFAPYAYKPVGSTQAVEAIDMSVNTFRDYVEKPWFRTLKIGEQTDRLKKWMHTREHITEGILDASLACVHYQSCAT</sequence>
<proteinExistence type="predicted"/>
<evidence type="ECO:0000256" key="1">
    <source>
        <dbReference type="SAM" id="MobiDB-lite"/>
    </source>
</evidence>
<dbReference type="OrthoDB" id="9970547at2759"/>
<name>A0A3P8KT51_9TREM</name>
<dbReference type="AlphaFoldDB" id="A0A3P8KT51"/>
<dbReference type="Proteomes" id="UP000272942">
    <property type="component" value="Unassembled WGS sequence"/>
</dbReference>